<gene>
    <name evidence="1" type="ORF">DSW25_03020</name>
</gene>
<accession>A0A073J0B0</accession>
<protein>
    <submittedName>
        <fullName evidence="1">Uncharacterized protein</fullName>
    </submittedName>
</protein>
<dbReference type="EMBL" id="JAMC01000001">
    <property type="protein sequence ID" value="KEJ91087.1"/>
    <property type="molecule type" value="Genomic_DNA"/>
</dbReference>
<keyword evidence="2" id="KW-1185">Reference proteome</keyword>
<dbReference type="AlphaFoldDB" id="A0A073J0B0"/>
<reference evidence="1 2" key="1">
    <citation type="submission" date="2014-01" db="EMBL/GenBank/DDBJ databases">
        <title>Sulfitobacter donghicola JCM 14565 Genome Sequencing.</title>
        <authorList>
            <person name="Lai Q."/>
            <person name="Hong Z."/>
        </authorList>
    </citation>
    <scope>NUCLEOTIDE SEQUENCE [LARGE SCALE GENOMIC DNA]</scope>
    <source>
        <strain evidence="1 2">JCM 14565</strain>
    </source>
</reference>
<proteinExistence type="predicted"/>
<sequence length="34" mass="3696">MKAVFLNGALFWRVKLFLTEASASQGFGPKGRAP</sequence>
<comment type="caution">
    <text evidence="1">The sequence shown here is derived from an EMBL/GenBank/DDBJ whole genome shotgun (WGS) entry which is preliminary data.</text>
</comment>
<evidence type="ECO:0000313" key="2">
    <source>
        <dbReference type="Proteomes" id="UP000027734"/>
    </source>
</evidence>
<organism evidence="1 2">
    <name type="scientific">Sulfitobacter donghicola DSW-25 = KCTC 12864 = JCM 14565</name>
    <dbReference type="NCBI Taxonomy" id="1300350"/>
    <lineage>
        <taxon>Bacteria</taxon>
        <taxon>Pseudomonadati</taxon>
        <taxon>Pseudomonadota</taxon>
        <taxon>Alphaproteobacteria</taxon>
        <taxon>Rhodobacterales</taxon>
        <taxon>Roseobacteraceae</taxon>
        <taxon>Sulfitobacter</taxon>
    </lineage>
</organism>
<dbReference type="Proteomes" id="UP000027734">
    <property type="component" value="Unassembled WGS sequence"/>
</dbReference>
<name>A0A073J0B0_9RHOB</name>
<evidence type="ECO:0000313" key="1">
    <source>
        <dbReference type="EMBL" id="KEJ91087.1"/>
    </source>
</evidence>